<organism evidence="1 2">
    <name type="scientific">Candidatus Taylorbacteria bacterium RIFCSPHIGHO2_01_FULL_51_15</name>
    <dbReference type="NCBI Taxonomy" id="1802304"/>
    <lineage>
        <taxon>Bacteria</taxon>
        <taxon>Candidatus Tayloriibacteriota</taxon>
    </lineage>
</organism>
<protein>
    <submittedName>
        <fullName evidence="1">Uncharacterized protein</fullName>
    </submittedName>
</protein>
<name>A0A1G2MD92_9BACT</name>
<dbReference type="EMBL" id="MHRI01000002">
    <property type="protein sequence ID" value="OHA21867.1"/>
    <property type="molecule type" value="Genomic_DNA"/>
</dbReference>
<comment type="caution">
    <text evidence="1">The sequence shown here is derived from an EMBL/GenBank/DDBJ whole genome shotgun (WGS) entry which is preliminary data.</text>
</comment>
<dbReference type="AlphaFoldDB" id="A0A1G2MD92"/>
<dbReference type="Proteomes" id="UP000178121">
    <property type="component" value="Unassembled WGS sequence"/>
</dbReference>
<reference evidence="1 2" key="1">
    <citation type="journal article" date="2016" name="Nat. Commun.">
        <title>Thousands of microbial genomes shed light on interconnected biogeochemical processes in an aquifer system.</title>
        <authorList>
            <person name="Anantharaman K."/>
            <person name="Brown C.T."/>
            <person name="Hug L.A."/>
            <person name="Sharon I."/>
            <person name="Castelle C.J."/>
            <person name="Probst A.J."/>
            <person name="Thomas B.C."/>
            <person name="Singh A."/>
            <person name="Wilkins M.J."/>
            <person name="Karaoz U."/>
            <person name="Brodie E.L."/>
            <person name="Williams K.H."/>
            <person name="Hubbard S.S."/>
            <person name="Banfield J.F."/>
        </authorList>
    </citation>
    <scope>NUCLEOTIDE SEQUENCE [LARGE SCALE GENOMIC DNA]</scope>
</reference>
<accession>A0A1G2MD92</accession>
<proteinExistence type="predicted"/>
<gene>
    <name evidence="1" type="ORF">A2849_01485</name>
</gene>
<sequence length="146" mass="16112">MRESSENAAASSSEGSLDAAFTDKMKALEEVLRAQGVKTVIEKNKGAVQVGSEQFIYGFVGDVDLSNIDPDQLPQMCYVQGSLLLSKRFIEKLRENSSFRSFEFNCPIKIVGASGLSQTHRDELLHKFWEANGVSASGREDITFVE</sequence>
<evidence type="ECO:0000313" key="1">
    <source>
        <dbReference type="EMBL" id="OHA21867.1"/>
    </source>
</evidence>
<evidence type="ECO:0000313" key="2">
    <source>
        <dbReference type="Proteomes" id="UP000178121"/>
    </source>
</evidence>